<proteinExistence type="predicted"/>
<keyword evidence="1" id="KW-1133">Transmembrane helix</keyword>
<evidence type="ECO:0000313" key="3">
    <source>
        <dbReference type="Proteomes" id="UP001501637"/>
    </source>
</evidence>
<dbReference type="EMBL" id="BAAAUG010000034">
    <property type="protein sequence ID" value="GAA3099199.1"/>
    <property type="molecule type" value="Genomic_DNA"/>
</dbReference>
<evidence type="ECO:0000313" key="2">
    <source>
        <dbReference type="EMBL" id="GAA3099199.1"/>
    </source>
</evidence>
<keyword evidence="3" id="KW-1185">Reference proteome</keyword>
<evidence type="ECO:0008006" key="4">
    <source>
        <dbReference type="Google" id="ProtNLM"/>
    </source>
</evidence>
<accession>A0ABP6MC93</accession>
<feature type="transmembrane region" description="Helical" evidence="1">
    <location>
        <begin position="6"/>
        <end position="24"/>
    </location>
</feature>
<evidence type="ECO:0000256" key="1">
    <source>
        <dbReference type="SAM" id="Phobius"/>
    </source>
</evidence>
<comment type="caution">
    <text evidence="2">The sequence shown here is derived from an EMBL/GenBank/DDBJ whole genome shotgun (WGS) entry which is preliminary data.</text>
</comment>
<organism evidence="2 3">
    <name type="scientific">Streptomyces rectiviolaceus</name>
    <dbReference type="NCBI Taxonomy" id="332591"/>
    <lineage>
        <taxon>Bacteria</taxon>
        <taxon>Bacillati</taxon>
        <taxon>Actinomycetota</taxon>
        <taxon>Actinomycetes</taxon>
        <taxon>Kitasatosporales</taxon>
        <taxon>Streptomycetaceae</taxon>
        <taxon>Streptomyces</taxon>
    </lineage>
</organism>
<keyword evidence="1" id="KW-0812">Transmembrane</keyword>
<dbReference type="RefSeq" id="WP_344520556.1">
    <property type="nucleotide sequence ID" value="NZ_BAAAUG010000034.1"/>
</dbReference>
<keyword evidence="1" id="KW-0472">Membrane</keyword>
<protein>
    <recommendedName>
        <fullName evidence="4">Secreted protein</fullName>
    </recommendedName>
</protein>
<dbReference type="Proteomes" id="UP001501637">
    <property type="component" value="Unassembled WGS sequence"/>
</dbReference>
<gene>
    <name evidence="2" type="ORF">GCM10010449_23130</name>
</gene>
<name>A0ABP6MC93_9ACTN</name>
<sequence length="181" mass="20231">MADSTLWVACLTAGTAIVASWVAGRGNMNAAKTQAITAAQADRAHASLQARRESYLEVVEQAHEMGALYRDIPEILATTPSDARRNAVQEHTKRLRAAYGPFTRAGDFMIVEGGDLAVEALQGVFRDSRRIYMCLLHSENSERALEEYEDAIRSYWNSVKIMVQQMREETRRLRQEGEAPA</sequence>
<reference evidence="3" key="1">
    <citation type="journal article" date="2019" name="Int. J. Syst. Evol. Microbiol.">
        <title>The Global Catalogue of Microorganisms (GCM) 10K type strain sequencing project: providing services to taxonomists for standard genome sequencing and annotation.</title>
        <authorList>
            <consortium name="The Broad Institute Genomics Platform"/>
            <consortium name="The Broad Institute Genome Sequencing Center for Infectious Disease"/>
            <person name="Wu L."/>
            <person name="Ma J."/>
        </authorList>
    </citation>
    <scope>NUCLEOTIDE SEQUENCE [LARGE SCALE GENOMIC DNA]</scope>
    <source>
        <strain evidence="3">JCM 9092</strain>
    </source>
</reference>